<keyword evidence="2" id="KW-1185">Reference proteome</keyword>
<evidence type="ECO:0000313" key="2">
    <source>
        <dbReference type="Proteomes" id="UP001305414"/>
    </source>
</evidence>
<sequence length="107" mass="12505">MDKYFKALRVNPQNIGSIDDLLFFMGSCPQEELSRYRASRLLKAKESPSLGQKAFSARFVKVLRLPQFWRRTTVMLFSFRWGAVTQRIMDNTEPSNGVLLFTERTQH</sequence>
<comment type="caution">
    <text evidence="1">The sequence shown here is derived from an EMBL/GenBank/DDBJ whole genome shotgun (WGS) entry which is preliminary data.</text>
</comment>
<accession>A0AAN7UVD9</accession>
<dbReference type="Proteomes" id="UP001305414">
    <property type="component" value="Unassembled WGS sequence"/>
</dbReference>
<protein>
    <submittedName>
        <fullName evidence="1">Uncharacterized protein</fullName>
    </submittedName>
</protein>
<evidence type="ECO:0000313" key="1">
    <source>
        <dbReference type="EMBL" id="KAK5636028.1"/>
    </source>
</evidence>
<gene>
    <name evidence="1" type="ORF">RRF57_011740</name>
</gene>
<name>A0AAN7UVD9_9PEZI</name>
<dbReference type="AlphaFoldDB" id="A0AAN7UVD9"/>
<proteinExistence type="predicted"/>
<reference evidence="1 2" key="1">
    <citation type="submission" date="2023-10" db="EMBL/GenBank/DDBJ databases">
        <title>Draft genome sequence of Xylaria bambusicola isolate GMP-LS, the root and basal stem rot pathogen of sugarcane in Indonesia.</title>
        <authorList>
            <person name="Selvaraj P."/>
            <person name="Muralishankar V."/>
            <person name="Muruganantham S."/>
            <person name="Sp S."/>
            <person name="Haryani S."/>
            <person name="Lau K.J.X."/>
            <person name="Naqvi N.I."/>
        </authorList>
    </citation>
    <scope>NUCLEOTIDE SEQUENCE [LARGE SCALE GENOMIC DNA]</scope>
    <source>
        <strain evidence="1">GMP-LS</strain>
    </source>
</reference>
<organism evidence="1 2">
    <name type="scientific">Xylaria bambusicola</name>
    <dbReference type="NCBI Taxonomy" id="326684"/>
    <lineage>
        <taxon>Eukaryota</taxon>
        <taxon>Fungi</taxon>
        <taxon>Dikarya</taxon>
        <taxon>Ascomycota</taxon>
        <taxon>Pezizomycotina</taxon>
        <taxon>Sordariomycetes</taxon>
        <taxon>Xylariomycetidae</taxon>
        <taxon>Xylariales</taxon>
        <taxon>Xylariaceae</taxon>
        <taxon>Xylaria</taxon>
    </lineage>
</organism>
<dbReference type="EMBL" id="JAWHQM010000061">
    <property type="protein sequence ID" value="KAK5636028.1"/>
    <property type="molecule type" value="Genomic_DNA"/>
</dbReference>